<dbReference type="PANTHER" id="PTHR30576:SF0">
    <property type="entry name" value="UNDECAPRENYL-PHOSPHATE N-ACETYLGALACTOSAMINYL 1-PHOSPHATE TRANSFERASE-RELATED"/>
    <property type="match status" value="1"/>
</dbReference>
<keyword evidence="10" id="KW-1185">Reference proteome</keyword>
<keyword evidence="4 7" id="KW-0812">Transmembrane</keyword>
<evidence type="ECO:0000256" key="5">
    <source>
        <dbReference type="ARBA" id="ARBA00022989"/>
    </source>
</evidence>
<reference evidence="9" key="1">
    <citation type="submission" date="2022-05" db="EMBL/GenBank/DDBJ databases">
        <authorList>
            <person name="Park J.-S."/>
        </authorList>
    </citation>
    <scope>NUCLEOTIDE SEQUENCE</scope>
    <source>
        <strain evidence="9">2012CJ34-3</strain>
    </source>
</reference>
<dbReference type="NCBIfam" id="TIGR03025">
    <property type="entry name" value="EPS_sugtrans"/>
    <property type="match status" value="1"/>
</dbReference>
<comment type="subcellular location">
    <subcellularLocation>
        <location evidence="1">Membrane</location>
        <topology evidence="1">Multi-pass membrane protein</topology>
    </subcellularLocation>
</comment>
<protein>
    <submittedName>
        <fullName evidence="9">Exopolysaccharide biosynthesis polyprenyl glycosylphosphotransferase</fullName>
    </submittedName>
</protein>
<dbReference type="PANTHER" id="PTHR30576">
    <property type="entry name" value="COLANIC BIOSYNTHESIS UDP-GLUCOSE LIPID CARRIER TRANSFERASE"/>
    <property type="match status" value="1"/>
</dbReference>
<comment type="similarity">
    <text evidence="2">Belongs to the bacterial sugar transferase family.</text>
</comment>
<evidence type="ECO:0000256" key="2">
    <source>
        <dbReference type="ARBA" id="ARBA00006464"/>
    </source>
</evidence>
<feature type="transmembrane region" description="Helical" evidence="7">
    <location>
        <begin position="262"/>
        <end position="286"/>
    </location>
</feature>
<evidence type="ECO:0000256" key="4">
    <source>
        <dbReference type="ARBA" id="ARBA00022692"/>
    </source>
</evidence>
<evidence type="ECO:0000256" key="3">
    <source>
        <dbReference type="ARBA" id="ARBA00022679"/>
    </source>
</evidence>
<sequence length="447" mass="52594">MNIKGRFSILIKPLLYILDLLIISFLISLFLTKDIVDLIFFIGFWLFLSFCYSFYNVYRFTKIIKLVSLITKQISVFILLIFSYLYVRNSDIDYIDILKLSILLFGLFNFWRISLHIIFRKYRIITGSNYVTVVIVGSNHSTKRLEKFFNEQLGFGYKFLGFLTNKKDANKLGNLSQSFDFIMRNHVDEIYCSVNELDDNQIREFIEFCDVNMKTLKFIPDNKELYAKNLRLNYYDIVPVLSLREIPLDDPIKSITKRAFDIIFSLIIVFFLLSWLIPILGLIIVLESKGPIFFLQNRPGIKEKGFGCYKFRSMTLNSRSEESATRNDSRITRVGKFIRRTSIDELPQFFNVLFGSMSVVGPRPHLWRQNEIYGTKIPKYMVRHFVKPGVTGLAQVRGYRGEIENREDIVNRTKYDIFYIENWSLLMDINIIVQTIVNVFKGEDKAY</sequence>
<evidence type="ECO:0000313" key="9">
    <source>
        <dbReference type="EMBL" id="MCL6293412.1"/>
    </source>
</evidence>
<feature type="transmembrane region" description="Helical" evidence="7">
    <location>
        <begin position="69"/>
        <end position="87"/>
    </location>
</feature>
<dbReference type="Proteomes" id="UP001165381">
    <property type="component" value="Unassembled WGS sequence"/>
</dbReference>
<feature type="domain" description="Bacterial sugar transferase" evidence="8">
    <location>
        <begin position="257"/>
        <end position="441"/>
    </location>
</feature>
<feature type="transmembrane region" description="Helical" evidence="7">
    <location>
        <begin position="14"/>
        <end position="32"/>
    </location>
</feature>
<evidence type="ECO:0000259" key="8">
    <source>
        <dbReference type="Pfam" id="PF02397"/>
    </source>
</evidence>
<dbReference type="Pfam" id="PF02397">
    <property type="entry name" value="Bac_transf"/>
    <property type="match status" value="1"/>
</dbReference>
<proteinExistence type="inferred from homology"/>
<evidence type="ECO:0000256" key="6">
    <source>
        <dbReference type="ARBA" id="ARBA00023136"/>
    </source>
</evidence>
<dbReference type="InterPro" id="IPR017475">
    <property type="entry name" value="EPS_sugar_tfrase"/>
</dbReference>
<evidence type="ECO:0000256" key="7">
    <source>
        <dbReference type="SAM" id="Phobius"/>
    </source>
</evidence>
<dbReference type="Gene3D" id="3.40.50.720">
    <property type="entry name" value="NAD(P)-binding Rossmann-like Domain"/>
    <property type="match status" value="1"/>
</dbReference>
<feature type="transmembrane region" description="Helical" evidence="7">
    <location>
        <begin position="99"/>
        <end position="119"/>
    </location>
</feature>
<dbReference type="InterPro" id="IPR003362">
    <property type="entry name" value="Bact_transf"/>
</dbReference>
<keyword evidence="5 7" id="KW-1133">Transmembrane helix</keyword>
<evidence type="ECO:0000256" key="1">
    <source>
        <dbReference type="ARBA" id="ARBA00004141"/>
    </source>
</evidence>
<feature type="transmembrane region" description="Helical" evidence="7">
    <location>
        <begin position="38"/>
        <end position="57"/>
    </location>
</feature>
<comment type="caution">
    <text evidence="9">The sequence shown here is derived from an EMBL/GenBank/DDBJ whole genome shotgun (WGS) entry which is preliminary data.</text>
</comment>
<organism evidence="9 10">
    <name type="scientific">Jejuia spongiicola</name>
    <dbReference type="NCBI Taxonomy" id="2942207"/>
    <lineage>
        <taxon>Bacteria</taxon>
        <taxon>Pseudomonadati</taxon>
        <taxon>Bacteroidota</taxon>
        <taxon>Flavobacteriia</taxon>
        <taxon>Flavobacteriales</taxon>
        <taxon>Flavobacteriaceae</taxon>
        <taxon>Jejuia</taxon>
    </lineage>
</organism>
<keyword evidence="6 7" id="KW-0472">Membrane</keyword>
<keyword evidence="3" id="KW-0808">Transferase</keyword>
<accession>A0ABT0Q8W1</accession>
<dbReference type="EMBL" id="JAMFLZ010000001">
    <property type="protein sequence ID" value="MCL6293412.1"/>
    <property type="molecule type" value="Genomic_DNA"/>
</dbReference>
<dbReference type="RefSeq" id="WP_249971588.1">
    <property type="nucleotide sequence ID" value="NZ_JAMFLZ010000001.1"/>
</dbReference>
<name>A0ABT0Q8W1_9FLAO</name>
<dbReference type="Pfam" id="PF13727">
    <property type="entry name" value="CoA_binding_3"/>
    <property type="match status" value="1"/>
</dbReference>
<evidence type="ECO:0000313" key="10">
    <source>
        <dbReference type="Proteomes" id="UP001165381"/>
    </source>
</evidence>
<gene>
    <name evidence="9" type="ORF">M3P09_00255</name>
</gene>